<feature type="domain" description="Carboxylesterase type B" evidence="7">
    <location>
        <begin position="32"/>
        <end position="548"/>
    </location>
</feature>
<organism evidence="8 9">
    <name type="scientific">Leptosia nina</name>
    <dbReference type="NCBI Taxonomy" id="320188"/>
    <lineage>
        <taxon>Eukaryota</taxon>
        <taxon>Metazoa</taxon>
        <taxon>Ecdysozoa</taxon>
        <taxon>Arthropoda</taxon>
        <taxon>Hexapoda</taxon>
        <taxon>Insecta</taxon>
        <taxon>Pterygota</taxon>
        <taxon>Neoptera</taxon>
        <taxon>Endopterygota</taxon>
        <taxon>Lepidoptera</taxon>
        <taxon>Glossata</taxon>
        <taxon>Ditrysia</taxon>
        <taxon>Papilionoidea</taxon>
        <taxon>Pieridae</taxon>
        <taxon>Pierinae</taxon>
        <taxon>Leptosia</taxon>
    </lineage>
</organism>
<dbReference type="PANTHER" id="PTHR43142">
    <property type="entry name" value="CARBOXYLIC ESTER HYDROLASE"/>
    <property type="match status" value="1"/>
</dbReference>
<keyword evidence="4" id="KW-1015">Disulfide bond</keyword>
<keyword evidence="5" id="KW-0325">Glycoprotein</keyword>
<comment type="similarity">
    <text evidence="1 6">Belongs to the type-B carboxylesterase/lipase family.</text>
</comment>
<proteinExistence type="inferred from homology"/>
<dbReference type="AlphaFoldDB" id="A0AAV1JSG6"/>
<evidence type="ECO:0000256" key="4">
    <source>
        <dbReference type="ARBA" id="ARBA00023157"/>
    </source>
</evidence>
<keyword evidence="9" id="KW-1185">Reference proteome</keyword>
<evidence type="ECO:0000256" key="2">
    <source>
        <dbReference type="ARBA" id="ARBA00022487"/>
    </source>
</evidence>
<dbReference type="Proteomes" id="UP001497472">
    <property type="component" value="Unassembled WGS sequence"/>
</dbReference>
<dbReference type="InterPro" id="IPR002018">
    <property type="entry name" value="CarbesteraseB"/>
</dbReference>
<dbReference type="SUPFAM" id="SSF53474">
    <property type="entry name" value="alpha/beta-Hydrolases"/>
    <property type="match status" value="1"/>
</dbReference>
<evidence type="ECO:0000256" key="3">
    <source>
        <dbReference type="ARBA" id="ARBA00022801"/>
    </source>
</evidence>
<dbReference type="PANTHER" id="PTHR43142:SF1">
    <property type="entry name" value="CARBOXYLIC ESTER HYDROLASE"/>
    <property type="match status" value="1"/>
</dbReference>
<sequence>MVAYWCRLANKSSLQNYATLRKYSLKGFDMESPIVNTKLGKLRGRVKELFDGSKYYSFKGIRYGQPPLRDLRFKAPLPVKPWEGIYDAVRHGPISPQFDAQTKQINEGSEDCLFLNVYSKSLDPETKSPVMVFIHGGGFVSGSGNSDIYGPEFLIQQNVVLVTINYRLELFGFLCLDIPEVPGNAGLKDQVLALRWIQNNITSFGGDAGNVTIFGESAGAASVTYHMVSPKSRGLFHKVIAQSGVCTADWAQSINLKERSLKVCKALGKETTNPTEALQFLQSVPARDLVNKNFMTKTSDEKHRGLPIYFGPTVEQNFGDNAHFLLENPENLILQNNIKKVPLMIGYTSKEGIITLGIELRKLEYRKKNPSSYVPREIYLTVSENKLKEFGERIKKFYFGDEIREEDSEKICDLQSDLYFTYPPQRFLQLYSRYKQPIYMYRFNHDTELNFFKNIMGGSEIKGACHVDELFYLFCNTVNRDYYREDEKLRNIIDTVVQLWTDFAKTGNPTSSSSIKWDPYTWENKEYLNIDEDMVLGKYADKHRVEFWYKLYREAGLHIKSNL</sequence>
<dbReference type="GO" id="GO:0052689">
    <property type="term" value="F:carboxylic ester hydrolase activity"/>
    <property type="evidence" value="ECO:0007669"/>
    <property type="project" value="UniProtKB-KW"/>
</dbReference>
<dbReference type="Gene3D" id="3.40.50.1820">
    <property type="entry name" value="alpha/beta hydrolase"/>
    <property type="match status" value="1"/>
</dbReference>
<dbReference type="Pfam" id="PF00135">
    <property type="entry name" value="COesterase"/>
    <property type="match status" value="1"/>
</dbReference>
<evidence type="ECO:0000313" key="9">
    <source>
        <dbReference type="Proteomes" id="UP001497472"/>
    </source>
</evidence>
<keyword evidence="2" id="KW-0719">Serine esterase</keyword>
<evidence type="ECO:0000256" key="1">
    <source>
        <dbReference type="ARBA" id="ARBA00005964"/>
    </source>
</evidence>
<reference evidence="8 9" key="1">
    <citation type="submission" date="2023-11" db="EMBL/GenBank/DDBJ databases">
        <authorList>
            <person name="Okamura Y."/>
        </authorList>
    </citation>
    <scope>NUCLEOTIDE SEQUENCE [LARGE SCALE GENOMIC DNA]</scope>
</reference>
<dbReference type="InterPro" id="IPR029058">
    <property type="entry name" value="AB_hydrolase_fold"/>
</dbReference>
<evidence type="ECO:0000256" key="6">
    <source>
        <dbReference type="RuleBase" id="RU361235"/>
    </source>
</evidence>
<dbReference type="EC" id="3.1.1.-" evidence="6"/>
<name>A0AAV1JSG6_9NEOP</name>
<protein>
    <recommendedName>
        <fullName evidence="6">Carboxylic ester hydrolase</fullName>
        <ecNumber evidence="6">3.1.1.-</ecNumber>
    </recommendedName>
</protein>
<comment type="caution">
    <text evidence="8">The sequence shown here is derived from an EMBL/GenBank/DDBJ whole genome shotgun (WGS) entry which is preliminary data.</text>
</comment>
<evidence type="ECO:0000259" key="7">
    <source>
        <dbReference type="Pfam" id="PF00135"/>
    </source>
</evidence>
<evidence type="ECO:0000256" key="5">
    <source>
        <dbReference type="ARBA" id="ARBA00023180"/>
    </source>
</evidence>
<gene>
    <name evidence="8" type="ORF">LNINA_LOCUS11513</name>
</gene>
<dbReference type="PROSITE" id="PS00122">
    <property type="entry name" value="CARBOXYLESTERASE_B_1"/>
    <property type="match status" value="1"/>
</dbReference>
<keyword evidence="3 6" id="KW-0378">Hydrolase</keyword>
<dbReference type="EMBL" id="CAVLEF010000144">
    <property type="protein sequence ID" value="CAK1552469.1"/>
    <property type="molecule type" value="Genomic_DNA"/>
</dbReference>
<evidence type="ECO:0000313" key="8">
    <source>
        <dbReference type="EMBL" id="CAK1552469.1"/>
    </source>
</evidence>
<dbReference type="InterPro" id="IPR019826">
    <property type="entry name" value="Carboxylesterase_B_AS"/>
</dbReference>
<accession>A0AAV1JSG6</accession>